<evidence type="ECO:0000256" key="2">
    <source>
        <dbReference type="ARBA" id="ARBA00022670"/>
    </source>
</evidence>
<dbReference type="Gene3D" id="3.90.70.80">
    <property type="match status" value="1"/>
</dbReference>
<keyword evidence="6 9" id="KW-0378">Hydrolase</keyword>
<dbReference type="SUPFAM" id="SSF54001">
    <property type="entry name" value="Cysteine proteinases"/>
    <property type="match status" value="1"/>
</dbReference>
<dbReference type="RefSeq" id="XP_002492156.1">
    <property type="nucleotide sequence ID" value="XM_002492111.1"/>
</dbReference>
<evidence type="ECO:0000256" key="3">
    <source>
        <dbReference type="ARBA" id="ARBA00022723"/>
    </source>
</evidence>
<proteinExistence type="predicted"/>
<dbReference type="InterPro" id="IPR057766">
    <property type="entry name" value="Znf-C2H2_OTU1-like_C"/>
</dbReference>
<evidence type="ECO:0000259" key="10">
    <source>
        <dbReference type="PROSITE" id="PS50802"/>
    </source>
</evidence>
<gene>
    <name evidence="11" type="ordered locus">PAS_chr2-2_0057</name>
</gene>
<dbReference type="Pfam" id="PF21403">
    <property type="entry name" value="OTU1_UBXL"/>
    <property type="match status" value="1"/>
</dbReference>
<dbReference type="CDD" id="cd22745">
    <property type="entry name" value="OTU_OTU1"/>
    <property type="match status" value="1"/>
</dbReference>
<dbReference type="InterPro" id="IPR038765">
    <property type="entry name" value="Papain-like_cys_pep_sf"/>
</dbReference>
<dbReference type="eggNOG" id="KOG3288">
    <property type="taxonomic scope" value="Eukaryota"/>
</dbReference>
<evidence type="ECO:0000256" key="8">
    <source>
        <dbReference type="ARBA" id="ARBA00022833"/>
    </source>
</evidence>
<comment type="subcellular location">
    <subcellularLocation>
        <location evidence="9">Cytoplasm</location>
    </subcellularLocation>
</comment>
<dbReference type="GeneID" id="8199162"/>
<feature type="domain" description="OTU" evidence="10">
    <location>
        <begin position="103"/>
        <end position="231"/>
    </location>
</feature>
<comment type="catalytic activity">
    <reaction evidence="1 9">
        <text>Thiol-dependent hydrolysis of ester, thioester, amide, peptide and isopeptide bonds formed by the C-terminal Gly of ubiquitin (a 76-residue protein attached to proteins as an intracellular targeting signal).</text>
        <dbReference type="EC" id="3.4.19.12"/>
    </reaction>
</comment>
<dbReference type="GO" id="GO:0005829">
    <property type="term" value="C:cytosol"/>
    <property type="evidence" value="ECO:0007669"/>
    <property type="project" value="TreeGrafter"/>
</dbReference>
<accession>C4R302</accession>
<keyword evidence="2" id="KW-0645">Protease</keyword>
<dbReference type="AlphaFoldDB" id="C4R302"/>
<evidence type="ECO:0000256" key="7">
    <source>
        <dbReference type="ARBA" id="ARBA00022807"/>
    </source>
</evidence>
<dbReference type="MEROPS" id="C85.006"/>
<dbReference type="EMBL" id="FN392320">
    <property type="protein sequence ID" value="CAY69876.1"/>
    <property type="molecule type" value="Genomic_DNA"/>
</dbReference>
<comment type="function">
    <text evidence="9">Hydrolase that can remove conjugated ubiquitin from proteins and may therefore play an important regulatory role at the level of protein turnover by preventing degradation.</text>
</comment>
<organism evidence="11 12">
    <name type="scientific">Komagataella phaffii (strain GS115 / ATCC 20864)</name>
    <name type="common">Yeast</name>
    <name type="synonym">Pichia pastoris</name>
    <dbReference type="NCBI Taxonomy" id="644223"/>
    <lineage>
        <taxon>Eukaryota</taxon>
        <taxon>Fungi</taxon>
        <taxon>Dikarya</taxon>
        <taxon>Ascomycota</taxon>
        <taxon>Saccharomycotina</taxon>
        <taxon>Pichiomycetes</taxon>
        <taxon>Pichiales</taxon>
        <taxon>Pichiaceae</taxon>
        <taxon>Komagataella</taxon>
    </lineage>
</organism>
<dbReference type="Proteomes" id="UP000000314">
    <property type="component" value="Chromosome 2"/>
</dbReference>
<dbReference type="STRING" id="644223.C4R302"/>
<dbReference type="Pfam" id="PF02338">
    <property type="entry name" value="OTU"/>
    <property type="match status" value="1"/>
</dbReference>
<dbReference type="Gene3D" id="3.10.20.90">
    <property type="entry name" value="Phosphatidylinositol 3-kinase Catalytic Subunit, Chain A, domain 1"/>
    <property type="match status" value="1"/>
</dbReference>
<sequence length="312" mass="34736">MRLKIKRSNEQRLITLPDGATVSDLLNEIGSASINIKVGFPPQTIDISDTSKLLTDSGIKNGEMIIVTDTIETEVPVNKNEVAIATVSNQNDAPYVQIDDIFLVLRKIPDDNSCFFNSVGYCIFGPDSIKYPDSQQELRQAVANVIRENNQGIYNSAILGGKSITEYSQWIQSSNSWGGAIEAQILAEYLDISIWTVDIESLQVYKFNDEMASRFCVIMYSGIHYDAMALKLDTSLDEEDSQICVFDKFSELGTLIEDNVLKLTNHLKNQGYYTNTSTFILQCQICLATLQGEKEANSHAKKTGHTNFGEVN</sequence>
<dbReference type="GO" id="GO:0006355">
    <property type="term" value="P:regulation of DNA-templated transcription"/>
    <property type="evidence" value="ECO:0007669"/>
    <property type="project" value="EnsemblFungi"/>
</dbReference>
<reference evidence="11 12" key="1">
    <citation type="journal article" date="2009" name="Nat. Biotechnol.">
        <title>Genome sequence of the recombinant protein production host Pichia pastoris.</title>
        <authorList>
            <person name="De Schutter K."/>
            <person name="Lin Y.C."/>
            <person name="Tiels P."/>
            <person name="Van Hecke A."/>
            <person name="Glinka S."/>
            <person name="Weber-Lehmann J."/>
            <person name="Rouze P."/>
            <person name="Van de Peer Y."/>
            <person name="Callewaert N."/>
        </authorList>
    </citation>
    <scope>NUCLEOTIDE SEQUENCE [LARGE SCALE GENOMIC DNA]</scope>
    <source>
        <strain evidence="12">GS115 / ATCC 20864</strain>
    </source>
</reference>
<dbReference type="PANTHER" id="PTHR13312:SF0">
    <property type="entry name" value="UBIQUITIN THIOESTERASE OTU1"/>
    <property type="match status" value="1"/>
</dbReference>
<dbReference type="KEGG" id="ppa:PAS_chr2-2_0057"/>
<dbReference type="CDD" id="cd17059">
    <property type="entry name" value="Ubl_OTU1"/>
    <property type="match status" value="1"/>
</dbReference>
<dbReference type="EC" id="3.4.19.12" evidence="9"/>
<dbReference type="OrthoDB" id="65596at2759"/>
<evidence type="ECO:0000313" key="11">
    <source>
        <dbReference type="EMBL" id="CAY69876.1"/>
    </source>
</evidence>
<keyword evidence="3" id="KW-0479">Metal-binding</keyword>
<dbReference type="GO" id="GO:0030968">
    <property type="term" value="P:endoplasmic reticulum unfolded protein response"/>
    <property type="evidence" value="ECO:0007669"/>
    <property type="project" value="TreeGrafter"/>
</dbReference>
<dbReference type="HOGENOM" id="CLU_049327_0_0_1"/>
<keyword evidence="8" id="KW-0862">Zinc</keyword>
<dbReference type="InterPro" id="IPR048857">
    <property type="entry name" value="OTU1_Ubl"/>
</dbReference>
<keyword evidence="4" id="KW-0863">Zinc-finger</keyword>
<keyword evidence="12" id="KW-1185">Reference proteome</keyword>
<dbReference type="InterPro" id="IPR003323">
    <property type="entry name" value="OTU_dom"/>
</dbReference>
<dbReference type="GO" id="GO:0008270">
    <property type="term" value="F:zinc ion binding"/>
    <property type="evidence" value="ECO:0007669"/>
    <property type="project" value="UniProtKB-KW"/>
</dbReference>
<dbReference type="GO" id="GO:0005634">
    <property type="term" value="C:nucleus"/>
    <property type="evidence" value="ECO:0007669"/>
    <property type="project" value="TreeGrafter"/>
</dbReference>
<dbReference type="SMR" id="C4R302"/>
<evidence type="ECO:0000256" key="6">
    <source>
        <dbReference type="ARBA" id="ARBA00022801"/>
    </source>
</evidence>
<dbReference type="Pfam" id="PF24560">
    <property type="entry name" value="zf-C2H2_OTU1_C"/>
    <property type="match status" value="1"/>
</dbReference>
<evidence type="ECO:0000256" key="1">
    <source>
        <dbReference type="ARBA" id="ARBA00000707"/>
    </source>
</evidence>
<evidence type="ECO:0000256" key="5">
    <source>
        <dbReference type="ARBA" id="ARBA00022786"/>
    </source>
</evidence>
<evidence type="ECO:0000256" key="9">
    <source>
        <dbReference type="RuleBase" id="RU367104"/>
    </source>
</evidence>
<dbReference type="PROSITE" id="PS50802">
    <property type="entry name" value="OTU"/>
    <property type="match status" value="1"/>
</dbReference>
<dbReference type="FunCoup" id="C4R302">
    <property type="interactions" value="694"/>
</dbReference>
<keyword evidence="7 9" id="KW-0788">Thiol protease</keyword>
<keyword evidence="5 9" id="KW-0833">Ubl conjugation pathway</keyword>
<evidence type="ECO:0000313" key="12">
    <source>
        <dbReference type="Proteomes" id="UP000000314"/>
    </source>
</evidence>
<dbReference type="GO" id="GO:0036503">
    <property type="term" value="P:ERAD pathway"/>
    <property type="evidence" value="ECO:0007669"/>
    <property type="project" value="TreeGrafter"/>
</dbReference>
<keyword evidence="9" id="KW-0963">Cytoplasm</keyword>
<dbReference type="GO" id="GO:0016579">
    <property type="term" value="P:protein deubiquitination"/>
    <property type="evidence" value="ECO:0007669"/>
    <property type="project" value="EnsemblFungi"/>
</dbReference>
<dbReference type="InParanoid" id="C4R302"/>
<dbReference type="PANTHER" id="PTHR13312">
    <property type="entry name" value="HIV-INDUCED PROTEIN-7-LIKE PROTEASE"/>
    <property type="match status" value="1"/>
</dbReference>
<dbReference type="OMA" id="TRCILVY"/>
<dbReference type="GO" id="GO:0004843">
    <property type="term" value="F:cysteine-type deubiquitinase activity"/>
    <property type="evidence" value="ECO:0007669"/>
    <property type="project" value="UniProtKB-UniRule"/>
</dbReference>
<protein>
    <recommendedName>
        <fullName evidence="9">Ubiquitin thioesterase OTU</fullName>
        <ecNumber evidence="9">3.4.19.12</ecNumber>
    </recommendedName>
</protein>
<evidence type="ECO:0000256" key="4">
    <source>
        <dbReference type="ARBA" id="ARBA00022771"/>
    </source>
</evidence>
<name>C4R302_KOMPG</name>